<evidence type="ECO:0008006" key="3">
    <source>
        <dbReference type="Google" id="ProtNLM"/>
    </source>
</evidence>
<accession>G2DVS6</accession>
<organism evidence="1 2">
    <name type="scientific">Thiorhodococcus drewsii AZ1</name>
    <dbReference type="NCBI Taxonomy" id="765913"/>
    <lineage>
        <taxon>Bacteria</taxon>
        <taxon>Pseudomonadati</taxon>
        <taxon>Pseudomonadota</taxon>
        <taxon>Gammaproteobacteria</taxon>
        <taxon>Chromatiales</taxon>
        <taxon>Chromatiaceae</taxon>
        <taxon>Thiorhodococcus</taxon>
    </lineage>
</organism>
<evidence type="ECO:0000313" key="1">
    <source>
        <dbReference type="EMBL" id="EGV34091.1"/>
    </source>
</evidence>
<name>G2DVS6_9GAMM</name>
<dbReference type="Proteomes" id="UP000004200">
    <property type="component" value="Unassembled WGS sequence"/>
</dbReference>
<dbReference type="AlphaFoldDB" id="G2DVS6"/>
<reference evidence="1 2" key="1">
    <citation type="submission" date="2011-06" db="EMBL/GenBank/DDBJ databases">
        <title>The draft genome of Thiorhodococcus drewsii AZ1.</title>
        <authorList>
            <consortium name="US DOE Joint Genome Institute (JGI-PGF)"/>
            <person name="Lucas S."/>
            <person name="Han J."/>
            <person name="Lapidus A."/>
            <person name="Cheng J.-F."/>
            <person name="Goodwin L."/>
            <person name="Pitluck S."/>
            <person name="Peters L."/>
            <person name="Land M.L."/>
            <person name="Hauser L."/>
            <person name="Vogl K."/>
            <person name="Liu Z."/>
            <person name="Imhoff J."/>
            <person name="Thiel V."/>
            <person name="Frigaard N.-U."/>
            <person name="Bryant D.A."/>
            <person name="Woyke T.J."/>
        </authorList>
    </citation>
    <scope>NUCLEOTIDE SEQUENCE [LARGE SCALE GENOMIC DNA]</scope>
    <source>
        <strain evidence="1 2">AZ1</strain>
    </source>
</reference>
<proteinExistence type="predicted"/>
<dbReference type="STRING" id="765913.ThidrDRAFT_0246"/>
<protein>
    <recommendedName>
        <fullName evidence="3">Transposase IS4 family protein</fullName>
    </recommendedName>
</protein>
<dbReference type="PATRIC" id="fig|765913.3.peg.251"/>
<gene>
    <name evidence="1" type="ORF">ThidrDRAFT_0246</name>
</gene>
<evidence type="ECO:0000313" key="2">
    <source>
        <dbReference type="Proteomes" id="UP000004200"/>
    </source>
</evidence>
<sequence length="208" mass="24281">MSQLLRLGHSLFQSFLTLSGPGDVGEPLKLEDGRTVTRLASRPRPYRNLFGEYTIERFVYGQREEQTLEAPPLGCTPAAAPAQCTSYLLQEWNARLMQAMSYAQAEQFLEHLLGVRQSEQTIERDQTRLSAQVEAFWEQLSRRPSRCRRRPLWSIAVVIFPKRWVVERTHAWNEHARRLIMHHDRLLKVSETWGWLAEARLLARRLTT</sequence>
<dbReference type="eggNOG" id="COG3293">
    <property type="taxonomic scope" value="Bacteria"/>
</dbReference>
<comment type="caution">
    <text evidence="1">The sequence shown here is derived from an EMBL/GenBank/DDBJ whole genome shotgun (WGS) entry which is preliminary data.</text>
</comment>
<dbReference type="EMBL" id="AFWT01000001">
    <property type="protein sequence ID" value="EGV34091.1"/>
    <property type="molecule type" value="Genomic_DNA"/>
</dbReference>
<keyword evidence="2" id="KW-1185">Reference proteome</keyword>